<proteinExistence type="predicted"/>
<dbReference type="EMBL" id="JAFFZE010000012">
    <property type="protein sequence ID" value="MCT2584411.1"/>
    <property type="molecule type" value="Genomic_DNA"/>
</dbReference>
<keyword evidence="1" id="KW-0812">Transmembrane</keyword>
<dbReference type="RefSeq" id="WP_260191813.1">
    <property type="nucleotide sequence ID" value="NZ_JAFFZE010000012.1"/>
</dbReference>
<reference evidence="2 3" key="1">
    <citation type="submission" date="2021-02" db="EMBL/GenBank/DDBJ databases">
        <title>Actinophytocola xerophila sp. nov., isolated from soil of cotton cropping field.</title>
        <authorList>
            <person name="Huang R."/>
            <person name="Chen X."/>
            <person name="Ge X."/>
            <person name="Liu W."/>
        </authorList>
    </citation>
    <scope>NUCLEOTIDE SEQUENCE [LARGE SCALE GENOMIC DNA]</scope>
    <source>
        <strain evidence="2 3">S1-96</strain>
    </source>
</reference>
<dbReference type="Proteomes" id="UP001156441">
    <property type="component" value="Unassembled WGS sequence"/>
</dbReference>
<accession>A0ABT2J9M3</accession>
<keyword evidence="3" id="KW-1185">Reference proteome</keyword>
<gene>
    <name evidence="2" type="ORF">JT362_14895</name>
</gene>
<evidence type="ECO:0008006" key="4">
    <source>
        <dbReference type="Google" id="ProtNLM"/>
    </source>
</evidence>
<evidence type="ECO:0000256" key="1">
    <source>
        <dbReference type="SAM" id="Phobius"/>
    </source>
</evidence>
<name>A0ABT2J9M3_9PSEU</name>
<keyword evidence="1" id="KW-0472">Membrane</keyword>
<keyword evidence="1" id="KW-1133">Transmembrane helix</keyword>
<feature type="transmembrane region" description="Helical" evidence="1">
    <location>
        <begin position="20"/>
        <end position="39"/>
    </location>
</feature>
<feature type="transmembrane region" description="Helical" evidence="1">
    <location>
        <begin position="225"/>
        <end position="246"/>
    </location>
</feature>
<evidence type="ECO:0000313" key="3">
    <source>
        <dbReference type="Proteomes" id="UP001156441"/>
    </source>
</evidence>
<comment type="caution">
    <text evidence="2">The sequence shown here is derived from an EMBL/GenBank/DDBJ whole genome shotgun (WGS) entry which is preliminary data.</text>
</comment>
<organism evidence="2 3">
    <name type="scientific">Actinophytocola gossypii</name>
    <dbReference type="NCBI Taxonomy" id="2812003"/>
    <lineage>
        <taxon>Bacteria</taxon>
        <taxon>Bacillati</taxon>
        <taxon>Actinomycetota</taxon>
        <taxon>Actinomycetes</taxon>
        <taxon>Pseudonocardiales</taxon>
        <taxon>Pseudonocardiaceae</taxon>
    </lineage>
</organism>
<sequence length="332" mass="36450">MRASTRKRIGSWLNRDHWGIPHWVLAMLAIGVLLGYLVFGREVEEPHRISDRVRAIAEGLRTTSVYEEEPGVPGVIDPERARELLGDRPIVLVLLDDTPLPEPTEPLTSSVGDLCDEIASVVTTSLVVVYATIHTGEYDQAYCTGPQFSNPDNPVDADNYNFGLIGVAELAWQYRTSETDRFPEVEEFVYAFDAQAREDYPDGVPTRAVVVPPPPTPDALQTRQVVLSLGGLLLAPVALFALLRFAGGTLRRRDGRAARRRTRQEAAGARLSALADAVLHPPEPADAATAQRQADLAGRYTLLLGSYEDARTDQDLDDLEAELTELETALRG</sequence>
<evidence type="ECO:0000313" key="2">
    <source>
        <dbReference type="EMBL" id="MCT2584411.1"/>
    </source>
</evidence>
<protein>
    <recommendedName>
        <fullName evidence="4">DUF4350 domain-containing protein</fullName>
    </recommendedName>
</protein>